<keyword evidence="2" id="KW-1185">Reference proteome</keyword>
<gene>
    <name evidence="1" type="ORF">GU926_08140</name>
</gene>
<evidence type="ECO:0000313" key="1">
    <source>
        <dbReference type="EMBL" id="QHL87405.1"/>
    </source>
</evidence>
<dbReference type="EMBL" id="CP047897">
    <property type="protein sequence ID" value="QHL87405.1"/>
    <property type="molecule type" value="Genomic_DNA"/>
</dbReference>
<dbReference type="Proteomes" id="UP000464214">
    <property type="component" value="Chromosome"/>
</dbReference>
<name>A0A6P1NZ69_9BACT</name>
<proteinExistence type="predicted"/>
<evidence type="ECO:0000313" key="2">
    <source>
        <dbReference type="Proteomes" id="UP000464214"/>
    </source>
</evidence>
<sequence length="68" mass="7815">MDIRGIYSVQVRKEGSDKVLIYVDGLTEPESNKVFEKLKFAKNGDGYEKLIVVENGDEQLVLRRRSLK</sequence>
<reference evidence="1 2" key="1">
    <citation type="submission" date="2020-01" db="EMBL/GenBank/DDBJ databases">
        <authorList>
            <person name="Kim M."/>
        </authorList>
    </citation>
    <scope>NUCLEOTIDE SEQUENCE [LARGE SCALE GENOMIC DNA]</scope>
    <source>
        <strain evidence="1 2">BT10</strain>
    </source>
</reference>
<dbReference type="RefSeq" id="WP_160690772.1">
    <property type="nucleotide sequence ID" value="NZ_CP047897.1"/>
</dbReference>
<organism evidence="1 2">
    <name type="scientific">Nibribacter ruber</name>
    <dbReference type="NCBI Taxonomy" id="2698458"/>
    <lineage>
        <taxon>Bacteria</taxon>
        <taxon>Pseudomonadati</taxon>
        <taxon>Bacteroidota</taxon>
        <taxon>Cytophagia</taxon>
        <taxon>Cytophagales</taxon>
        <taxon>Hymenobacteraceae</taxon>
        <taxon>Nibribacter</taxon>
    </lineage>
</organism>
<accession>A0A6P1NZ69</accession>
<protein>
    <submittedName>
        <fullName evidence="1">Uncharacterized protein</fullName>
    </submittedName>
</protein>
<dbReference type="AlphaFoldDB" id="A0A6P1NZ69"/>
<dbReference type="KEGG" id="nib:GU926_08140"/>